<dbReference type="Pfam" id="PF09388">
    <property type="entry name" value="SpoOE-like"/>
    <property type="match status" value="1"/>
</dbReference>
<dbReference type="AlphaFoldDB" id="A0AAU7VPN6"/>
<feature type="coiled-coil region" evidence="1">
    <location>
        <begin position="10"/>
        <end position="37"/>
    </location>
</feature>
<sequence>METNKSESNCIDVEHNKDEILKEIKELRKQLHDLVREEGEKFVDSEVVKLSEKLDKALNLYYKKEYGDK</sequence>
<evidence type="ECO:0000313" key="2">
    <source>
        <dbReference type="EMBL" id="XBX75903.1"/>
    </source>
</evidence>
<evidence type="ECO:0000256" key="1">
    <source>
        <dbReference type="SAM" id="Coils"/>
    </source>
</evidence>
<dbReference type="SUPFAM" id="SSF140500">
    <property type="entry name" value="BAS1536-like"/>
    <property type="match status" value="1"/>
</dbReference>
<protein>
    <submittedName>
        <fullName evidence="2">Aspartyl-phosphate phosphatase Spo0E family protein</fullName>
    </submittedName>
</protein>
<dbReference type="GO" id="GO:0043937">
    <property type="term" value="P:regulation of sporulation"/>
    <property type="evidence" value="ECO:0007669"/>
    <property type="project" value="InterPro"/>
</dbReference>
<dbReference type="EMBL" id="CP158367">
    <property type="protein sequence ID" value="XBX75903.1"/>
    <property type="molecule type" value="Genomic_DNA"/>
</dbReference>
<gene>
    <name evidence="2" type="ORF">PRVXT_001064</name>
</gene>
<proteinExistence type="predicted"/>
<dbReference type="Gene3D" id="4.10.280.10">
    <property type="entry name" value="Helix-loop-helix DNA-binding domain"/>
    <property type="match status" value="1"/>
</dbReference>
<dbReference type="InterPro" id="IPR036638">
    <property type="entry name" value="HLH_DNA-bd_sf"/>
</dbReference>
<dbReference type="RefSeq" id="WP_350344638.1">
    <property type="nucleotide sequence ID" value="NZ_CP158367.1"/>
</dbReference>
<dbReference type="GO" id="GO:0046983">
    <property type="term" value="F:protein dimerization activity"/>
    <property type="evidence" value="ECO:0007669"/>
    <property type="project" value="InterPro"/>
</dbReference>
<organism evidence="2">
    <name type="scientific">Proteinivorax tanatarense</name>
    <dbReference type="NCBI Taxonomy" id="1260629"/>
    <lineage>
        <taxon>Bacteria</taxon>
        <taxon>Bacillati</taxon>
        <taxon>Bacillota</taxon>
        <taxon>Clostridia</taxon>
        <taxon>Eubacteriales</taxon>
        <taxon>Proteinivoracaceae</taxon>
        <taxon>Proteinivorax</taxon>
    </lineage>
</organism>
<accession>A0AAU7VPN6</accession>
<reference evidence="2" key="1">
    <citation type="journal article" date="2013" name="Extremophiles">
        <title>Proteinivorax tanatarense gen. nov., sp. nov., an anaerobic, haloalkaliphilic, proteolytic bacterium isolated from a decaying algal bloom, and proposal of Proteinivoraceae fam. nov.</title>
        <authorList>
            <person name="Kevbrin V."/>
            <person name="Boltyanskaya Y."/>
            <person name="Zhilina T."/>
            <person name="Kolganova T."/>
            <person name="Lavrentjeva E."/>
            <person name="Kuznetsov B."/>
        </authorList>
    </citation>
    <scope>NUCLEOTIDE SEQUENCE</scope>
    <source>
        <strain evidence="2">Z-910T</strain>
    </source>
</reference>
<dbReference type="InterPro" id="IPR037208">
    <property type="entry name" value="Spo0E-like_sf"/>
</dbReference>
<keyword evidence="1" id="KW-0175">Coiled coil</keyword>
<dbReference type="InterPro" id="IPR018540">
    <property type="entry name" value="Spo0E-like"/>
</dbReference>
<name>A0AAU7VPN6_9FIRM</name>
<reference evidence="2" key="2">
    <citation type="submission" date="2024-06" db="EMBL/GenBank/DDBJ databases">
        <authorList>
            <person name="Petrova K.O."/>
            <person name="Toshchakov S.V."/>
            <person name="Boltjanskaja Y.V."/>
            <person name="Kevbrin V."/>
        </authorList>
    </citation>
    <scope>NUCLEOTIDE SEQUENCE</scope>
    <source>
        <strain evidence="2">Z-910T</strain>
    </source>
</reference>